<organism evidence="2 3">
    <name type="scientific">Acidithiobacillus ferrooxidans (strain ATCC 23270 / DSM 14882 / CIP 104768 / NCIMB 8455)</name>
    <name type="common">Ferrobacillus ferrooxidans (strain ATCC 23270)</name>
    <dbReference type="NCBI Taxonomy" id="243159"/>
    <lineage>
        <taxon>Bacteria</taxon>
        <taxon>Pseudomonadati</taxon>
        <taxon>Pseudomonadota</taxon>
        <taxon>Acidithiobacillia</taxon>
        <taxon>Acidithiobacillales</taxon>
        <taxon>Acidithiobacillaceae</taxon>
        <taxon>Acidithiobacillus</taxon>
    </lineage>
</organism>
<sequence length="49" mass="5078">MNVSTLKVAPAEEKIKAAGASSKAGADGDSSREDGFIIQRRSGIHGHII</sequence>
<dbReference type="KEGG" id="afr:AFE_3160"/>
<evidence type="ECO:0000256" key="1">
    <source>
        <dbReference type="SAM" id="MobiDB-lite"/>
    </source>
</evidence>
<feature type="region of interest" description="Disordered" evidence="1">
    <location>
        <begin position="16"/>
        <end position="37"/>
    </location>
</feature>
<accession>B7JAR3</accession>
<dbReference type="PaxDb" id="243159-AFE_3160"/>
<feature type="compositionally biased region" description="Low complexity" evidence="1">
    <location>
        <begin position="17"/>
        <end position="28"/>
    </location>
</feature>
<reference evidence="2 3" key="1">
    <citation type="journal article" date="2008" name="BMC Genomics">
        <title>Acidithiobacillus ferrooxidans metabolism: from genome sequence to industrial applications.</title>
        <authorList>
            <person name="Valdes J."/>
            <person name="Pedroso I."/>
            <person name="Quatrini R."/>
            <person name="Dodson R.J."/>
            <person name="Tettelin H."/>
            <person name="Blake R.II."/>
            <person name="Eisen J.A."/>
            <person name="Holmes D.S."/>
        </authorList>
    </citation>
    <scope>NUCLEOTIDE SEQUENCE [LARGE SCALE GENOMIC DNA]</scope>
    <source>
        <strain evidence="3">ATCC 23270 / DSM 14882 / CIP 104768 / NCIMB 8455</strain>
    </source>
</reference>
<dbReference type="Proteomes" id="UP000001362">
    <property type="component" value="Chromosome"/>
</dbReference>
<dbReference type="HOGENOM" id="CLU_3131192_0_0_6"/>
<gene>
    <name evidence="2" type="ordered locus">AFE_3160</name>
</gene>
<dbReference type="EMBL" id="CP001219">
    <property type="protein sequence ID" value="ACK79081.1"/>
    <property type="molecule type" value="Genomic_DNA"/>
</dbReference>
<name>B7JAR3_ACIF2</name>
<keyword evidence="3" id="KW-1185">Reference proteome</keyword>
<evidence type="ECO:0000313" key="2">
    <source>
        <dbReference type="EMBL" id="ACK79081.1"/>
    </source>
</evidence>
<proteinExistence type="predicted"/>
<dbReference type="AlphaFoldDB" id="B7JAR3"/>
<protein>
    <submittedName>
        <fullName evidence="2">Uncharacterized protein</fullName>
    </submittedName>
</protein>
<evidence type="ECO:0000313" key="3">
    <source>
        <dbReference type="Proteomes" id="UP000001362"/>
    </source>
</evidence>